<accession>I0Z0R5</accession>
<comment type="caution">
    <text evidence="2">The sequence shown here is derived from an EMBL/GenBank/DDBJ whole genome shotgun (WGS) entry which is preliminary data.</text>
</comment>
<protein>
    <submittedName>
        <fullName evidence="2">Ribosome-binding factor A</fullName>
    </submittedName>
</protein>
<dbReference type="InterPro" id="IPR015946">
    <property type="entry name" value="KH_dom-like_a/b"/>
</dbReference>
<dbReference type="GO" id="GO:0006364">
    <property type="term" value="P:rRNA processing"/>
    <property type="evidence" value="ECO:0007669"/>
    <property type="project" value="InterPro"/>
</dbReference>
<gene>
    <name evidence="2" type="ORF">COCSUDRAFT_41503</name>
</gene>
<feature type="compositionally biased region" description="Basic and acidic residues" evidence="1">
    <location>
        <begin position="235"/>
        <end position="245"/>
    </location>
</feature>
<feature type="region of interest" description="Disordered" evidence="1">
    <location>
        <begin position="179"/>
        <end position="262"/>
    </location>
</feature>
<dbReference type="GO" id="GO:0043024">
    <property type="term" value="F:ribosomal small subunit binding"/>
    <property type="evidence" value="ECO:0007669"/>
    <property type="project" value="TreeGrafter"/>
</dbReference>
<dbReference type="InterPro" id="IPR020053">
    <property type="entry name" value="Ribosome-bd_factorA_CS"/>
</dbReference>
<evidence type="ECO:0000313" key="2">
    <source>
        <dbReference type="EMBL" id="EIE24234.1"/>
    </source>
</evidence>
<feature type="compositionally biased region" description="Acidic residues" evidence="1">
    <location>
        <begin position="179"/>
        <end position="209"/>
    </location>
</feature>
<keyword evidence="3" id="KW-1185">Reference proteome</keyword>
<dbReference type="eggNOG" id="ENOG502QUZU">
    <property type="taxonomic scope" value="Eukaryota"/>
</dbReference>
<dbReference type="RefSeq" id="XP_005648778.1">
    <property type="nucleotide sequence ID" value="XM_005648721.1"/>
</dbReference>
<dbReference type="PANTHER" id="PTHR33515:SF1">
    <property type="entry name" value="RIBOSOME-BINDING FACTOR A, CHLOROPLASTIC-RELATED"/>
    <property type="match status" value="1"/>
</dbReference>
<dbReference type="InterPro" id="IPR000238">
    <property type="entry name" value="RbfA"/>
</dbReference>
<dbReference type="STRING" id="574566.I0Z0R5"/>
<feature type="compositionally biased region" description="Basic residues" evidence="1">
    <location>
        <begin position="246"/>
        <end position="262"/>
    </location>
</feature>
<evidence type="ECO:0000313" key="3">
    <source>
        <dbReference type="Proteomes" id="UP000007264"/>
    </source>
</evidence>
<name>I0Z0R5_COCSC</name>
<dbReference type="GeneID" id="17042232"/>
<dbReference type="KEGG" id="csl:COCSUDRAFT_41503"/>
<proteinExistence type="inferred from homology"/>
<dbReference type="SUPFAM" id="SSF89919">
    <property type="entry name" value="Ribosome-binding factor A, RbfA"/>
    <property type="match status" value="1"/>
</dbReference>
<dbReference type="PANTHER" id="PTHR33515">
    <property type="entry name" value="RIBOSOME-BINDING FACTOR A, CHLOROPLASTIC-RELATED"/>
    <property type="match status" value="1"/>
</dbReference>
<dbReference type="OrthoDB" id="2015319at2759"/>
<dbReference type="EMBL" id="AGSI01000006">
    <property type="protein sequence ID" value="EIE24234.1"/>
    <property type="molecule type" value="Genomic_DNA"/>
</dbReference>
<organism evidence="2 3">
    <name type="scientific">Coccomyxa subellipsoidea (strain C-169)</name>
    <name type="common">Green microalga</name>
    <dbReference type="NCBI Taxonomy" id="574566"/>
    <lineage>
        <taxon>Eukaryota</taxon>
        <taxon>Viridiplantae</taxon>
        <taxon>Chlorophyta</taxon>
        <taxon>core chlorophytes</taxon>
        <taxon>Trebouxiophyceae</taxon>
        <taxon>Trebouxiophyceae incertae sedis</taxon>
        <taxon>Coccomyxaceae</taxon>
        <taxon>Coccomyxa</taxon>
        <taxon>Coccomyxa subellipsoidea</taxon>
    </lineage>
</organism>
<dbReference type="InterPro" id="IPR023799">
    <property type="entry name" value="RbfA_dom_sf"/>
</dbReference>
<dbReference type="NCBIfam" id="TIGR00082">
    <property type="entry name" value="rbfA"/>
    <property type="match status" value="1"/>
</dbReference>
<sequence>MAAVSVKSSTRCSSSQKRRVARVAKQIEREVGTLLLTDRVLQGAVSPEVKLGLDSAVSALASVTDVELSNDLQVAKVYISIYSDPEGKDIAMRGLSRLEGYVRKHIAQTVNLRLCPEIRFIRDDSMQRGEEVLALLERIKRQDAGEIEPPAIAIGGFRGASAENDLDDDDDDEVEIEDDLEEEEGFLDALDEDEDAASDDEGGEEDEVEGLPLIPDRDLDFMPDIDGSFAPTVREPWRSERELKRVKGRSKKGGRKTSSRRR</sequence>
<dbReference type="Gene3D" id="3.30.300.20">
    <property type="match status" value="1"/>
</dbReference>
<dbReference type="Proteomes" id="UP000007264">
    <property type="component" value="Unassembled WGS sequence"/>
</dbReference>
<dbReference type="PROSITE" id="PS01319">
    <property type="entry name" value="RBFA"/>
    <property type="match status" value="1"/>
</dbReference>
<evidence type="ECO:0000256" key="1">
    <source>
        <dbReference type="SAM" id="MobiDB-lite"/>
    </source>
</evidence>
<dbReference type="AlphaFoldDB" id="I0Z0R5"/>
<dbReference type="HAMAP" id="MF_00003">
    <property type="entry name" value="RbfA"/>
    <property type="match status" value="1"/>
</dbReference>
<dbReference type="Pfam" id="PF02033">
    <property type="entry name" value="RBFA"/>
    <property type="match status" value="1"/>
</dbReference>
<reference evidence="2 3" key="1">
    <citation type="journal article" date="2012" name="Genome Biol.">
        <title>The genome of the polar eukaryotic microalga coccomyxa subellipsoidea reveals traits of cold adaptation.</title>
        <authorList>
            <person name="Blanc G."/>
            <person name="Agarkova I."/>
            <person name="Grimwood J."/>
            <person name="Kuo A."/>
            <person name="Brueggeman A."/>
            <person name="Dunigan D."/>
            <person name="Gurnon J."/>
            <person name="Ladunga I."/>
            <person name="Lindquist E."/>
            <person name="Lucas S."/>
            <person name="Pangilinan J."/>
            <person name="Proschold T."/>
            <person name="Salamov A."/>
            <person name="Schmutz J."/>
            <person name="Weeks D."/>
            <person name="Yamada T."/>
            <person name="Claverie J.M."/>
            <person name="Grigoriev I."/>
            <person name="Van Etten J."/>
            <person name="Lomsadze A."/>
            <person name="Borodovsky M."/>
        </authorList>
    </citation>
    <scope>NUCLEOTIDE SEQUENCE [LARGE SCALE GENOMIC DNA]</scope>
    <source>
        <strain evidence="2 3">C-169</strain>
    </source>
</reference>